<dbReference type="Pfam" id="PF17802">
    <property type="entry name" value="SpaA"/>
    <property type="match status" value="2"/>
</dbReference>
<evidence type="ECO:0000256" key="2">
    <source>
        <dbReference type="ARBA" id="ARBA00022525"/>
    </source>
</evidence>
<keyword evidence="3" id="KW-0732">Signal</keyword>
<evidence type="ECO:0000313" key="7">
    <source>
        <dbReference type="EMBL" id="MBU5489348.1"/>
    </source>
</evidence>
<dbReference type="InterPro" id="IPR019931">
    <property type="entry name" value="LPXTG_anchor"/>
</dbReference>
<keyword evidence="4" id="KW-0572">Peptidoglycan-anchor</keyword>
<dbReference type="EMBL" id="JAHLQI010000001">
    <property type="protein sequence ID" value="MBU5489348.1"/>
    <property type="molecule type" value="Genomic_DNA"/>
</dbReference>
<evidence type="ECO:0000256" key="4">
    <source>
        <dbReference type="ARBA" id="ARBA00023088"/>
    </source>
</evidence>
<name>A0ABS6ENT6_9FIRM</name>
<proteinExistence type="predicted"/>
<dbReference type="PROSITE" id="PS50847">
    <property type="entry name" value="GRAM_POS_ANCHORING"/>
    <property type="match status" value="1"/>
</dbReference>
<keyword evidence="5" id="KW-1133">Transmembrane helix</keyword>
<evidence type="ECO:0000313" key="8">
    <source>
        <dbReference type="Proteomes" id="UP000783588"/>
    </source>
</evidence>
<reference evidence="7 8" key="1">
    <citation type="submission" date="2021-06" db="EMBL/GenBank/DDBJ databases">
        <authorList>
            <person name="Sun Q."/>
            <person name="Li D."/>
        </authorList>
    </citation>
    <scope>NUCLEOTIDE SEQUENCE [LARGE SCALE GENOMIC DNA]</scope>
    <source>
        <strain evidence="7 8">MSJd-7</strain>
    </source>
</reference>
<evidence type="ECO:0000259" key="6">
    <source>
        <dbReference type="PROSITE" id="PS50847"/>
    </source>
</evidence>
<dbReference type="Pfam" id="PF05738">
    <property type="entry name" value="Cna_B"/>
    <property type="match status" value="1"/>
</dbReference>
<gene>
    <name evidence="7" type="ORF">KQI75_01675</name>
</gene>
<keyword evidence="5" id="KW-0812">Transmembrane</keyword>
<evidence type="ECO:0000256" key="3">
    <source>
        <dbReference type="ARBA" id="ARBA00022729"/>
    </source>
</evidence>
<dbReference type="RefSeq" id="WP_216468950.1">
    <property type="nucleotide sequence ID" value="NZ_JAHLQI010000001.1"/>
</dbReference>
<keyword evidence="8" id="KW-1185">Reference proteome</keyword>
<keyword evidence="2" id="KW-0964">Secreted</keyword>
<accession>A0ABS6ENT6</accession>
<sequence length="1988" mass="222047">MTGKNRGKRAISFLLLLCLLVPMFHRSIGMDAKADNATDTVTITLHDLYIDRKEALPDGTKLADCLKASEHARKIQVPKGTTLKKALTENNVTLGTKSLKATGVYKKEVTPDEHAMTSVANARECVWYTRADSADGNGNGGVDGNNPRTKLDKSTAIDKDIHLYTYSYRLRLITAKDTYKDLIVREGQSKGIVYGSDTNTANTAISSFLSSTEALSWTDVNEGKPLETTVLSNGLTRNYTLRASGVNAPTKEIPCYVAVNGAWKQIYTINMDTNRVDVWGRTGPALNYYVTDAELKTAYSDYGFGEDVIFEGNPTSKDKNGYFPFAYGDDKRLYNRQMPKQAEESGQFRVPLVEDTKDIKKNLAIYYTPHSTTGYVTTDNADILKNNSFYTISVDEADKSKFSDTVTLPDTKILSGGEATFELPSKDKDGNTVTWYTEKGSDVTAISKKDENTVTVTVKGINEQVLLTTDKSKAEGLKVHCFVLIDQQPVKVGLLTTTKTQSDTSWGTGKNDTRYYITPAQAETVYEKYGFNANQYTPDTTDTQKFNFAIGFYDQNITIYDNSARMWANIVPIKVDDEYKIPMISKDDGEAYGSCSVYYIPNNTKEKNFWTKDITIDTHSFTTSTDFLKSNSFYTVSAQDDAGKFSGTAMPEKQCILNGKSVTMTLPYKEGVKWYANGIQVRPENINDDKANYTVTVNQKTTFTTEVPPLPINAYVVIDDKWTPIADEWTWDSTANKFTGGKLTIPENQTTVVGNNERYYITETQLKQIFAAYDPSITIGNENHFAHEMIRPKDPSKIWADTDVVTVNGAKCIPLYQTSNKNNGATIYYTPKEKGGKNGLVKNDPDALKANCLKYSISANNKKGYPYVNTSLELPEKAFFDTEAKNVSITLPNFSESAIQWVAKNTNGEDCTTQFTQTVNESDHTTTYTLNQTDGIRQQYIFEPKNANQKLRVVYNTDVKKSLENIFSETGRKDHQTVVQPCSIKGSTTYTTPEIQKDAAPHTVLRPDDDYAVVNDTKYSKQYYYTFDCWEVTTVGGGKKTIQADTALDYDTLQEYANEDAEVQLQAKWKLQDKKGRPDSVNFFVGLSCEILDYGGNTKPQPKENFTKDSVYSTRIHGTDDVIGYDLKDEKENKSGIYVADAASPKTAFDLDEDLRNAAKNIPLRVTSDDKSIYYCPLDKGVNEAKITVDSMPTDEEIFRKIRNSKEEVYKSDPNNPDNKVIIPKENLTTDKYAIRWYVLKYQNSDGWHIDGVLVEKNAKVIIKKTFVGDKEAIDEVKKNNYSITVTKSNDTSDTRTLTLKAASSSDSTSLGYTTYDEATDTYTWVVEGYQGEQYTVKEHNYTAKDITSEETSRAGALEKAFTSTSRYSIHNAENHEHDTNGDKPYTDEGVSVTMDAYAADIDAQYYQTVHLTNIYAQAGILTLSKADRVTGHGLGNVQFKLSNKNGSPLELLRRPNTNQYSVKTQQAEKLDYTKPVPDNIVQTDANGYVQLRLPPLIDGDTSDVSYKGEYYLEEILPEGYTGAKKISITVTDQGKVRFTIVAYDDNNNNTTGTWLDNTQNNAPILYNTSKMLTTVTAVKKWTATTLDDSKVPVTVQLCRNGRPLENVSDKVYTQILNVDNHWQYTWKNLPLYVDGEIAKYSLRELSIGNTKYDANVINDYDTDGYEEYQVIKDATKYYEGKDSPIGSDGTVDESKFKHTLAAWKDNSGKMHYSNHALLVIRNAPVSADISFEKVDAEHGRALANAEFTLYSDEQCTKMVTGEGFKNPEISYPDFGTVQFTKLPAGTYYFKETKAPPGYKMDDTIYKAVIRNGKTDITPMPKGREEASKQSNGVTVTNVSKMKLTIKKVDMDGKLITSSPATFKIQEGTDSTKIQQTESGEITLSNIAEGEQYIFEVSAPAGYKTLDTHVTLEIANGEIKSIEENPDEDHWVLQRYGDCSYTLTVKNEPLVSLPSAGGRGYPLALLLGAGLMCGASGLALWLRRRRNQ</sequence>
<dbReference type="InterPro" id="IPR041033">
    <property type="entry name" value="SpaA_PFL_dom_1"/>
</dbReference>
<feature type="transmembrane region" description="Helical" evidence="5">
    <location>
        <begin position="1961"/>
        <end position="1982"/>
    </location>
</feature>
<keyword evidence="1" id="KW-0134">Cell wall</keyword>
<organism evidence="7 8">
    <name type="scientific">Butyricicoccus intestinisimiae</name>
    <dbReference type="NCBI Taxonomy" id="2841509"/>
    <lineage>
        <taxon>Bacteria</taxon>
        <taxon>Bacillati</taxon>
        <taxon>Bacillota</taxon>
        <taxon>Clostridia</taxon>
        <taxon>Eubacteriales</taxon>
        <taxon>Butyricicoccaceae</taxon>
        <taxon>Butyricicoccus</taxon>
    </lineage>
</organism>
<comment type="caution">
    <text evidence="7">The sequence shown here is derived from an EMBL/GenBank/DDBJ whole genome shotgun (WGS) entry which is preliminary data.</text>
</comment>
<dbReference type="Proteomes" id="UP000783588">
    <property type="component" value="Unassembled WGS sequence"/>
</dbReference>
<evidence type="ECO:0000256" key="5">
    <source>
        <dbReference type="SAM" id="Phobius"/>
    </source>
</evidence>
<keyword evidence="5" id="KW-0472">Membrane</keyword>
<protein>
    <recommendedName>
        <fullName evidence="6">Gram-positive cocci surface proteins LPxTG domain-containing protein</fullName>
    </recommendedName>
</protein>
<evidence type="ECO:0000256" key="1">
    <source>
        <dbReference type="ARBA" id="ARBA00022512"/>
    </source>
</evidence>
<dbReference type="InterPro" id="IPR008454">
    <property type="entry name" value="Collagen-bd_Cna-like_B-typ_dom"/>
</dbReference>
<feature type="domain" description="Gram-positive cocci surface proteins LPxTG" evidence="6">
    <location>
        <begin position="1953"/>
        <end position="1988"/>
    </location>
</feature>